<dbReference type="AlphaFoldDB" id="A0AAN9BQX4"/>
<sequence>MLSSKFITDQLRQYGEQVLECPVYISRNIHDKQNQLVLHSACALLNSGGGLLRMHNLEHAGKVGDHSGWLCH</sequence>
<evidence type="ECO:0000313" key="1">
    <source>
        <dbReference type="EMBL" id="KAK7109858.1"/>
    </source>
</evidence>
<dbReference type="Proteomes" id="UP001374579">
    <property type="component" value="Unassembled WGS sequence"/>
</dbReference>
<proteinExistence type="predicted"/>
<protein>
    <submittedName>
        <fullName evidence="1">Uncharacterized protein</fullName>
    </submittedName>
</protein>
<organism evidence="1 2">
    <name type="scientific">Littorina saxatilis</name>
    <dbReference type="NCBI Taxonomy" id="31220"/>
    <lineage>
        <taxon>Eukaryota</taxon>
        <taxon>Metazoa</taxon>
        <taxon>Spiralia</taxon>
        <taxon>Lophotrochozoa</taxon>
        <taxon>Mollusca</taxon>
        <taxon>Gastropoda</taxon>
        <taxon>Caenogastropoda</taxon>
        <taxon>Littorinimorpha</taxon>
        <taxon>Littorinoidea</taxon>
        <taxon>Littorinidae</taxon>
        <taxon>Littorina</taxon>
    </lineage>
</organism>
<reference evidence="1 2" key="1">
    <citation type="submission" date="2024-02" db="EMBL/GenBank/DDBJ databases">
        <title>Chromosome-scale genome assembly of the rough periwinkle Littorina saxatilis.</title>
        <authorList>
            <person name="De Jode A."/>
            <person name="Faria R."/>
            <person name="Formenti G."/>
            <person name="Sims Y."/>
            <person name="Smith T.P."/>
            <person name="Tracey A."/>
            <person name="Wood J.M.D."/>
            <person name="Zagrodzka Z.B."/>
            <person name="Johannesson K."/>
            <person name="Butlin R.K."/>
            <person name="Leder E.H."/>
        </authorList>
    </citation>
    <scope>NUCLEOTIDE SEQUENCE [LARGE SCALE GENOMIC DNA]</scope>
    <source>
        <strain evidence="1">Snail1</strain>
        <tissue evidence="1">Muscle</tissue>
    </source>
</reference>
<gene>
    <name evidence="1" type="ORF">V1264_013827</name>
</gene>
<comment type="caution">
    <text evidence="1">The sequence shown here is derived from an EMBL/GenBank/DDBJ whole genome shotgun (WGS) entry which is preliminary data.</text>
</comment>
<accession>A0AAN9BQX4</accession>
<evidence type="ECO:0000313" key="2">
    <source>
        <dbReference type="Proteomes" id="UP001374579"/>
    </source>
</evidence>
<keyword evidence="2" id="KW-1185">Reference proteome</keyword>
<name>A0AAN9BQX4_9CAEN</name>
<dbReference type="EMBL" id="JBAMIC010000003">
    <property type="protein sequence ID" value="KAK7109858.1"/>
    <property type="molecule type" value="Genomic_DNA"/>
</dbReference>